<dbReference type="NCBIfam" id="TIGR01696">
    <property type="entry name" value="deoB"/>
    <property type="match status" value="1"/>
</dbReference>
<dbReference type="FunFam" id="3.30.70.1250:FF:000001">
    <property type="entry name" value="Phosphopentomutase"/>
    <property type="match status" value="1"/>
</dbReference>
<dbReference type="PANTHER" id="PTHR21110:SF0">
    <property type="entry name" value="PHOSPHOPENTOMUTASE"/>
    <property type="match status" value="1"/>
</dbReference>
<dbReference type="UniPathway" id="UPA00087">
    <property type="reaction ID" value="UER00173"/>
</dbReference>
<dbReference type="AlphaFoldDB" id="A0A1Y4STR4"/>
<organism evidence="9 10">
    <name type="scientific">Massilimicrobiota timonensis</name>
    <dbReference type="NCBI Taxonomy" id="1776392"/>
    <lineage>
        <taxon>Bacteria</taxon>
        <taxon>Bacillati</taxon>
        <taxon>Bacillota</taxon>
        <taxon>Erysipelotrichia</taxon>
        <taxon>Erysipelotrichales</taxon>
        <taxon>Erysipelotrichaceae</taxon>
        <taxon>Massilimicrobiota</taxon>
    </lineage>
</organism>
<dbReference type="GO" id="GO:0005829">
    <property type="term" value="C:cytosol"/>
    <property type="evidence" value="ECO:0007669"/>
    <property type="project" value="TreeGrafter"/>
</dbReference>
<keyword evidence="3 6" id="KW-0479">Metal-binding</keyword>
<proteinExistence type="inferred from homology"/>
<dbReference type="GO" id="GO:0030145">
    <property type="term" value="F:manganese ion binding"/>
    <property type="evidence" value="ECO:0007669"/>
    <property type="project" value="UniProtKB-UniRule"/>
</dbReference>
<keyword evidence="5 6" id="KW-0413">Isomerase</keyword>
<evidence type="ECO:0000256" key="4">
    <source>
        <dbReference type="ARBA" id="ARBA00023211"/>
    </source>
</evidence>
<dbReference type="GO" id="GO:0008973">
    <property type="term" value="F:phosphopentomutase activity"/>
    <property type="evidence" value="ECO:0007669"/>
    <property type="project" value="UniProtKB-UniRule"/>
</dbReference>
<evidence type="ECO:0000313" key="9">
    <source>
        <dbReference type="EMBL" id="OUQ32332.1"/>
    </source>
</evidence>
<comment type="catalytic activity">
    <reaction evidence="6">
        <text>2-deoxy-alpha-D-ribose 1-phosphate = 2-deoxy-D-ribose 5-phosphate</text>
        <dbReference type="Rhea" id="RHEA:27658"/>
        <dbReference type="ChEBI" id="CHEBI:57259"/>
        <dbReference type="ChEBI" id="CHEBI:62877"/>
        <dbReference type="EC" id="5.4.2.7"/>
    </reaction>
</comment>
<comment type="subcellular location">
    <subcellularLocation>
        <location evidence="6">Cytoplasm</location>
    </subcellularLocation>
</comment>
<evidence type="ECO:0000256" key="7">
    <source>
        <dbReference type="NCBIfam" id="TIGR01696"/>
    </source>
</evidence>
<sequence length="394" mass="44097">MKKYKRVFLIVLDSLGIGDAHDAQQFDDLGANTLGHICEKVGGLDVPCLEGMGLGNIGNFKGIHALKNQLAYTARLEEVSNGKDTMTGHWEMMGLHITKPFKTFTETGFPKEFIELFEEKTGRKCVGNYAESGTKILDDWGEHQIQTGDWIVYTSADSVFQIAANEDIIPLDELYRACEIAREIAMDERWKVGRIIARPYVGKKKGEFVRTANRHDLALKPFGKTVLDSLKENQIEVIGIGKIPDIFVDQGITRKVKTVSNHDGMEKTIEIAKEDFTGLAFLNLVDFDAVYGHRRNPEGYGQAIVEFDHQLEQLLYHLDSDDLLMITADHGNDPTYKGTDHTRENVPLIIYSKSLQMPKHLGLLKSYAVIGATIADNFQVENPGIGDSLLDRII</sequence>
<dbReference type="InterPro" id="IPR010045">
    <property type="entry name" value="DeoB"/>
</dbReference>
<comment type="cofactor">
    <cofactor evidence="6">
        <name>Mn(2+)</name>
        <dbReference type="ChEBI" id="CHEBI:29035"/>
    </cofactor>
    <text evidence="6">Binds 2 manganese ions.</text>
</comment>
<feature type="binding site" evidence="6">
    <location>
        <position position="288"/>
    </location>
    <ligand>
        <name>Mn(2+)</name>
        <dbReference type="ChEBI" id="CHEBI:29035"/>
        <label>2</label>
    </ligand>
</feature>
<dbReference type="Pfam" id="PF01676">
    <property type="entry name" value="Metalloenzyme"/>
    <property type="match status" value="1"/>
</dbReference>
<dbReference type="HAMAP" id="MF_00740">
    <property type="entry name" value="Phosphopentomut"/>
    <property type="match status" value="1"/>
</dbReference>
<dbReference type="GO" id="GO:0006018">
    <property type="term" value="P:2-deoxyribose 1-phosphate catabolic process"/>
    <property type="evidence" value="ECO:0007669"/>
    <property type="project" value="UniProtKB-UniRule"/>
</dbReference>
<gene>
    <name evidence="6" type="primary">deoB</name>
    <name evidence="9" type="ORF">B5E75_12310</name>
</gene>
<dbReference type="InterPro" id="IPR024052">
    <property type="entry name" value="Phosphopentomutase_DeoB_cap_sf"/>
</dbReference>
<reference evidence="9 10" key="1">
    <citation type="journal article" date="2018" name="BMC Genomics">
        <title>Whole genome sequencing and function prediction of 133 gut anaerobes isolated from chicken caecum in pure cultures.</title>
        <authorList>
            <person name="Medvecky M."/>
            <person name="Cejkova D."/>
            <person name="Polansky O."/>
            <person name="Karasova D."/>
            <person name="Kubasova T."/>
            <person name="Cizek A."/>
            <person name="Rychlik I."/>
        </authorList>
    </citation>
    <scope>NUCLEOTIDE SEQUENCE [LARGE SCALE GENOMIC DNA]</scope>
    <source>
        <strain evidence="9 10">An13</strain>
    </source>
</reference>
<dbReference type="GO" id="GO:0000287">
    <property type="term" value="F:magnesium ion binding"/>
    <property type="evidence" value="ECO:0007669"/>
    <property type="project" value="UniProtKB-UniRule"/>
</dbReference>
<dbReference type="GO" id="GO:0043094">
    <property type="term" value="P:metabolic compound salvage"/>
    <property type="evidence" value="ECO:0007669"/>
    <property type="project" value="UniProtKB-UniRule"/>
</dbReference>
<feature type="binding site" evidence="6">
    <location>
        <position position="341"/>
    </location>
    <ligand>
        <name>Mn(2+)</name>
        <dbReference type="ChEBI" id="CHEBI:29035"/>
        <label>2</label>
    </ligand>
</feature>
<dbReference type="RefSeq" id="WP_087359657.1">
    <property type="nucleotide sequence ID" value="NZ_JACJKO010000001.1"/>
</dbReference>
<dbReference type="InterPro" id="IPR006124">
    <property type="entry name" value="Metalloenzyme"/>
</dbReference>
<dbReference type="SUPFAM" id="SSF143856">
    <property type="entry name" value="DeoB insert domain-like"/>
    <property type="match status" value="1"/>
</dbReference>
<dbReference type="PIRSF" id="PIRSF001491">
    <property type="entry name" value="Ppentomutase"/>
    <property type="match status" value="1"/>
</dbReference>
<evidence type="ECO:0000259" key="8">
    <source>
        <dbReference type="Pfam" id="PF01676"/>
    </source>
</evidence>
<keyword evidence="10" id="KW-1185">Reference proteome</keyword>
<keyword evidence="2 6" id="KW-0963">Cytoplasm</keyword>
<evidence type="ECO:0000313" key="10">
    <source>
        <dbReference type="Proteomes" id="UP000195305"/>
    </source>
</evidence>
<comment type="similarity">
    <text evidence="1 6">Belongs to the phosphopentomutase family.</text>
</comment>
<evidence type="ECO:0000256" key="1">
    <source>
        <dbReference type="ARBA" id="ARBA00010373"/>
    </source>
</evidence>
<dbReference type="SUPFAM" id="SSF53649">
    <property type="entry name" value="Alkaline phosphatase-like"/>
    <property type="match status" value="1"/>
</dbReference>
<feature type="binding site" evidence="6">
    <location>
        <position position="329"/>
    </location>
    <ligand>
        <name>Mn(2+)</name>
        <dbReference type="ChEBI" id="CHEBI:29035"/>
        <label>1</label>
    </ligand>
</feature>
<feature type="binding site" evidence="6">
    <location>
        <position position="293"/>
    </location>
    <ligand>
        <name>Mn(2+)</name>
        <dbReference type="ChEBI" id="CHEBI:29035"/>
        <label>2</label>
    </ligand>
</feature>
<feature type="domain" description="Metalloenzyme" evidence="8">
    <location>
        <begin position="5"/>
        <end position="381"/>
    </location>
</feature>
<keyword evidence="4 6" id="KW-0464">Manganese</keyword>
<dbReference type="NCBIfam" id="NF003766">
    <property type="entry name" value="PRK05362.1"/>
    <property type="match status" value="1"/>
</dbReference>
<comment type="function">
    <text evidence="6">Isomerase that catalyzes the conversion of deoxy-ribose 1-phosphate (dRib-1-P) and ribose 1-phosphate (Rib-1-P) to deoxy-ribose 5-phosphate (dRib-5-P) and ribose 5-phosphate (Rib-5-P), respectively.</text>
</comment>
<dbReference type="GO" id="GO:0009117">
    <property type="term" value="P:nucleotide metabolic process"/>
    <property type="evidence" value="ECO:0007669"/>
    <property type="project" value="UniProtKB-UniRule"/>
</dbReference>
<evidence type="ECO:0000256" key="2">
    <source>
        <dbReference type="ARBA" id="ARBA00022490"/>
    </source>
</evidence>
<feature type="binding site" evidence="6">
    <location>
        <position position="330"/>
    </location>
    <ligand>
        <name>Mn(2+)</name>
        <dbReference type="ChEBI" id="CHEBI:29035"/>
        <label>1</label>
    </ligand>
</feature>
<dbReference type="OrthoDB" id="9769930at2"/>
<comment type="pathway">
    <text evidence="6">Carbohydrate degradation; 2-deoxy-D-ribose 1-phosphate degradation; D-glyceraldehyde 3-phosphate and acetaldehyde from 2-deoxy-alpha-D-ribose 1-phosphate: step 1/2.</text>
</comment>
<dbReference type="Gene3D" id="3.40.720.10">
    <property type="entry name" value="Alkaline Phosphatase, subunit A"/>
    <property type="match status" value="1"/>
</dbReference>
<dbReference type="GO" id="GO:0006015">
    <property type="term" value="P:5-phosphoribose 1-diphosphate biosynthetic process"/>
    <property type="evidence" value="ECO:0007669"/>
    <property type="project" value="UniProtKB-UniPathway"/>
</dbReference>
<dbReference type="CDD" id="cd16009">
    <property type="entry name" value="PPM"/>
    <property type="match status" value="1"/>
</dbReference>
<comment type="catalytic activity">
    <reaction evidence="6">
        <text>alpha-D-ribose 1-phosphate = D-ribose 5-phosphate</text>
        <dbReference type="Rhea" id="RHEA:18793"/>
        <dbReference type="ChEBI" id="CHEBI:57720"/>
        <dbReference type="ChEBI" id="CHEBI:78346"/>
        <dbReference type="EC" id="5.4.2.7"/>
    </reaction>
</comment>
<dbReference type="EMBL" id="NFLJ01000043">
    <property type="protein sequence ID" value="OUQ32332.1"/>
    <property type="molecule type" value="Genomic_DNA"/>
</dbReference>
<name>A0A1Y4STR4_9FIRM</name>
<evidence type="ECO:0000256" key="5">
    <source>
        <dbReference type="ARBA" id="ARBA00023235"/>
    </source>
</evidence>
<dbReference type="PANTHER" id="PTHR21110">
    <property type="entry name" value="PHOSPHOPENTOMUTASE"/>
    <property type="match status" value="1"/>
</dbReference>
<dbReference type="Gene3D" id="3.30.70.1250">
    <property type="entry name" value="Phosphopentomutase"/>
    <property type="match status" value="1"/>
</dbReference>
<dbReference type="Proteomes" id="UP000195305">
    <property type="component" value="Unassembled WGS sequence"/>
</dbReference>
<feature type="binding site" evidence="6">
    <location>
        <position position="13"/>
    </location>
    <ligand>
        <name>Mn(2+)</name>
        <dbReference type="ChEBI" id="CHEBI:29035"/>
        <label>1</label>
    </ligand>
</feature>
<protein>
    <recommendedName>
        <fullName evidence="6 7">Phosphopentomutase</fullName>
        <ecNumber evidence="6 7">5.4.2.7</ecNumber>
    </recommendedName>
    <alternativeName>
        <fullName evidence="6">Phosphodeoxyribomutase</fullName>
    </alternativeName>
</protein>
<evidence type="ECO:0000256" key="6">
    <source>
        <dbReference type="HAMAP-Rule" id="MF_00740"/>
    </source>
</evidence>
<dbReference type="InterPro" id="IPR017850">
    <property type="entry name" value="Alkaline_phosphatase_core_sf"/>
</dbReference>
<comment type="caution">
    <text evidence="9">The sequence shown here is derived from an EMBL/GenBank/DDBJ whole genome shotgun (WGS) entry which is preliminary data.</text>
</comment>
<evidence type="ECO:0000256" key="3">
    <source>
        <dbReference type="ARBA" id="ARBA00022723"/>
    </source>
</evidence>
<accession>A0A1Y4STR4</accession>
<dbReference type="EC" id="5.4.2.7" evidence="6 7"/>